<dbReference type="EMBL" id="VOLR01000004">
    <property type="protein sequence ID" value="TWX62044.1"/>
    <property type="molecule type" value="Genomic_DNA"/>
</dbReference>
<name>A0A5C6Q3Y2_9GAMM</name>
<comment type="caution">
    <text evidence="2">The sequence shown here is derived from an EMBL/GenBank/DDBJ whole genome shotgun (WGS) entry which is preliminary data.</text>
</comment>
<dbReference type="Proteomes" id="UP000321917">
    <property type="component" value="Unassembled WGS sequence"/>
</dbReference>
<evidence type="ECO:0000313" key="1">
    <source>
        <dbReference type="EMBL" id="TWX62044.1"/>
    </source>
</evidence>
<accession>A0A5C6Q3Y2</accession>
<protein>
    <submittedName>
        <fullName evidence="2">Uncharacterized protein</fullName>
    </submittedName>
</protein>
<reference evidence="2 4" key="1">
    <citation type="submission" date="2019-07" db="EMBL/GenBank/DDBJ databases">
        <title>Genomes of sea-ice associated Colwellia species.</title>
        <authorList>
            <person name="Bowman J.P."/>
        </authorList>
    </citation>
    <scope>NUCLEOTIDE SEQUENCE [LARGE SCALE GENOMIC DNA]</scope>
    <source>
        <strain evidence="1 3">ACAM 607</strain>
        <strain evidence="2 4">IC036</strain>
    </source>
</reference>
<evidence type="ECO:0000313" key="2">
    <source>
        <dbReference type="EMBL" id="TWX63520.1"/>
    </source>
</evidence>
<organism evidence="2 4">
    <name type="scientific">Colwellia hornerae</name>
    <dbReference type="NCBI Taxonomy" id="89402"/>
    <lineage>
        <taxon>Bacteria</taxon>
        <taxon>Pseudomonadati</taxon>
        <taxon>Pseudomonadota</taxon>
        <taxon>Gammaproteobacteria</taxon>
        <taxon>Alteromonadales</taxon>
        <taxon>Colwelliaceae</taxon>
        <taxon>Colwellia</taxon>
    </lineage>
</organism>
<dbReference type="RefSeq" id="WP_146798074.1">
    <property type="nucleotide sequence ID" value="NZ_VOLP01000005.1"/>
</dbReference>
<sequence>MKYKVSLTIMSLLTVISISAFLSVKSLIKAVENDDANHSQITLINDFGLNTLLYKRLNSYVEDDQRWQNIAKTLAKIDGEVAFKLAKYYKNKQGENNFNIELWLSQAIRLGHQQARIDLAKIYVDKKKLFDAKKLLLPITSNGAALKILLEIIISIGEKQEIARYIKQLQAISTDEQSEEQSEELQDFSKKLTRYNVLNTPSIPSPVNCLAMIAPFATNLSDLAHFEQLISSSTLATLAPYLCFSPVQYVSKITLACRQNDNEAIRCDESIWQNKKLAPNNRFIAVLVEKGGANVNSGILYIDSNDNAEVFYHELAHLLGFIDEYALPKNHSRCLAIQKSMFSHNIAILPRFYQGSQESVRAEILNELPWAKYISSKTALVIHTAKGWKLGTMSEEVDTVGAFIAESCNEIDFVAIKPLNQRTTMRYYQAGFPALYLKLLAENPEKFLMPHYLYNVSSALNAKK</sequence>
<dbReference type="EMBL" id="VOLQ01000042">
    <property type="protein sequence ID" value="TWX63520.1"/>
    <property type="molecule type" value="Genomic_DNA"/>
</dbReference>
<dbReference type="OrthoDB" id="6313889at2"/>
<dbReference type="AlphaFoldDB" id="A0A5C6Q3Y2"/>
<keyword evidence="3" id="KW-1185">Reference proteome</keyword>
<evidence type="ECO:0000313" key="4">
    <source>
        <dbReference type="Proteomes" id="UP000321917"/>
    </source>
</evidence>
<dbReference type="Proteomes" id="UP000321525">
    <property type="component" value="Unassembled WGS sequence"/>
</dbReference>
<gene>
    <name evidence="1" type="ORF">ESZ26_03435</name>
    <name evidence="2" type="ORF">ESZ27_16495</name>
</gene>
<proteinExistence type="predicted"/>
<evidence type="ECO:0000313" key="3">
    <source>
        <dbReference type="Proteomes" id="UP000321525"/>
    </source>
</evidence>